<reference evidence="3 4" key="1">
    <citation type="journal article" date="2003" name="Genome Res.">
        <title>Comparative complete genome sequence analysis of the amino acid replacements responsible for the thermostability of Corynebacterium efficiens.</title>
        <authorList>
            <person name="Nishio Y."/>
            <person name="Nakamura Y."/>
            <person name="Kawarabayasi Y."/>
            <person name="Usuda Y."/>
            <person name="Kimura E."/>
            <person name="Sugimoto S."/>
            <person name="Matsui K."/>
            <person name="Yamagishi A."/>
            <person name="Kikuchi H."/>
            <person name="Ikeo K."/>
            <person name="Gojobori T."/>
        </authorList>
    </citation>
    <scope>NUCLEOTIDE SEQUENCE [LARGE SCALE GENOMIC DNA]</scope>
    <source>
        <strain evidence="4">DSM 44549 / YS-314 / AJ 12310 / JCM 11189 / NBRC 100395</strain>
    </source>
</reference>
<dbReference type="InterPro" id="IPR006311">
    <property type="entry name" value="TAT_signal"/>
</dbReference>
<dbReference type="AlphaFoldDB" id="Q8FS63"/>
<keyword evidence="1" id="KW-1133">Transmembrane helix</keyword>
<evidence type="ECO:0008006" key="5">
    <source>
        <dbReference type="Google" id="ProtNLM"/>
    </source>
</evidence>
<evidence type="ECO:0000313" key="4">
    <source>
        <dbReference type="Proteomes" id="UP000001409"/>
    </source>
</evidence>
<dbReference type="STRING" id="196164.gene:10740943"/>
<feature type="transmembrane region" description="Helical" evidence="1">
    <location>
        <begin position="176"/>
        <end position="201"/>
    </location>
</feature>
<keyword evidence="1" id="KW-0812">Transmembrane</keyword>
<dbReference type="Gene3D" id="2.170.130.30">
    <property type="match status" value="1"/>
</dbReference>
<dbReference type="RefSeq" id="WP_006769786.1">
    <property type="nucleotide sequence ID" value="NC_004369.1"/>
</dbReference>
<evidence type="ECO:0000256" key="1">
    <source>
        <dbReference type="SAM" id="Phobius"/>
    </source>
</evidence>
<dbReference type="EMBL" id="BA000035">
    <property type="protein sequence ID" value="BAC17351.1"/>
    <property type="molecule type" value="Genomic_DNA"/>
</dbReference>
<dbReference type="OrthoDB" id="4410787at2"/>
<organism evidence="3 4">
    <name type="scientific">Corynebacterium efficiens (strain DSM 44549 / YS-314 / AJ 12310 / JCM 11189 / NBRC 100395)</name>
    <dbReference type="NCBI Taxonomy" id="196164"/>
    <lineage>
        <taxon>Bacteria</taxon>
        <taxon>Bacillati</taxon>
        <taxon>Actinomycetota</taxon>
        <taxon>Actinomycetes</taxon>
        <taxon>Mycobacteriales</taxon>
        <taxon>Corynebacteriaceae</taxon>
        <taxon>Corynebacterium</taxon>
    </lineage>
</organism>
<dbReference type="HOGENOM" id="CLU_1347005_0_0_11"/>
<feature type="chain" id="PRO_5004305766" description="Secreted protein" evidence="2">
    <location>
        <begin position="31"/>
        <end position="203"/>
    </location>
</feature>
<keyword evidence="4" id="KW-1185">Reference proteome</keyword>
<name>Q8FS63_COREF</name>
<accession>C8NMG9</accession>
<dbReference type="KEGG" id="cef:CE0541"/>
<keyword evidence="2" id="KW-0732">Signal</keyword>
<accession>Q8FS63</accession>
<proteinExistence type="predicted"/>
<dbReference type="eggNOG" id="ENOG5030ICH">
    <property type="taxonomic scope" value="Bacteria"/>
</dbReference>
<evidence type="ECO:0000313" key="3">
    <source>
        <dbReference type="EMBL" id="BAC17351.1"/>
    </source>
</evidence>
<protein>
    <recommendedName>
        <fullName evidence="5">Secreted protein</fullName>
    </recommendedName>
</protein>
<dbReference type="Proteomes" id="UP000001409">
    <property type="component" value="Chromosome"/>
</dbReference>
<sequence length="203" mass="21134">MTLNTTTRRMATTLVAATATTLALLPAAQAAEFTTARDCVDADNVWVYVEYGEDSDKEPTGACATEFSNGFEALESAGFEFTYSESDFGRFLTGIDGVAPTWTPENPVFWSYWNGTVAEDYTVAYESYQVGASISTPEAGSVEAWSVSDGSVAPALAQLPEPVEASSSVGSSQGGILGGLLGMLGGFFAALQSGLLSILGLSS</sequence>
<evidence type="ECO:0000256" key="2">
    <source>
        <dbReference type="SAM" id="SignalP"/>
    </source>
</evidence>
<dbReference type="PROSITE" id="PS51318">
    <property type="entry name" value="TAT"/>
    <property type="match status" value="1"/>
</dbReference>
<keyword evidence="1" id="KW-0472">Membrane</keyword>
<feature type="signal peptide" evidence="2">
    <location>
        <begin position="1"/>
        <end position="30"/>
    </location>
</feature>